<gene>
    <name evidence="1" type="ORF">SAMN05192532_103197</name>
</gene>
<keyword evidence="2" id="KW-1185">Reference proteome</keyword>
<dbReference type="RefSeq" id="WP_091660365.1">
    <property type="nucleotide sequence ID" value="NZ_FONT01000003.1"/>
</dbReference>
<dbReference type="Proteomes" id="UP000199516">
    <property type="component" value="Unassembled WGS sequence"/>
</dbReference>
<proteinExistence type="predicted"/>
<evidence type="ECO:0000313" key="1">
    <source>
        <dbReference type="EMBL" id="SFE71667.1"/>
    </source>
</evidence>
<reference evidence="1 2" key="1">
    <citation type="submission" date="2016-10" db="EMBL/GenBank/DDBJ databases">
        <authorList>
            <person name="de Groot N.N."/>
        </authorList>
    </citation>
    <scope>NUCLEOTIDE SEQUENCE [LARGE SCALE GENOMIC DNA]</scope>
    <source>
        <strain evidence="1 2">DSM 23995</strain>
    </source>
</reference>
<sequence>MDEHYESFYKQEGPFYPAEEYRMDSWKRAVQDVINDVIVDALQYKIDEREPLLLTELFKTKWQTQLALSWFRHETAYYLWLVQVSGLLLPLLERETGSFKGWVQYRKYPKAWSSQHYTLPLIEDKDNWKLYIFEKNPHLLARTVRTITELANAGSGPLPVSIHLHSLEDGHSNIYHTT</sequence>
<organism evidence="1 2">
    <name type="scientific">Alteribacillus iranensis</name>
    <dbReference type="NCBI Taxonomy" id="930128"/>
    <lineage>
        <taxon>Bacteria</taxon>
        <taxon>Bacillati</taxon>
        <taxon>Bacillota</taxon>
        <taxon>Bacilli</taxon>
        <taxon>Bacillales</taxon>
        <taxon>Bacillaceae</taxon>
        <taxon>Alteribacillus</taxon>
    </lineage>
</organism>
<name>A0A1I2CTJ9_9BACI</name>
<dbReference type="OrthoDB" id="2695569at2"/>
<dbReference type="AlphaFoldDB" id="A0A1I2CTJ9"/>
<protein>
    <submittedName>
        <fullName evidence="1">Uncharacterized protein</fullName>
    </submittedName>
</protein>
<dbReference type="EMBL" id="FONT01000003">
    <property type="protein sequence ID" value="SFE71667.1"/>
    <property type="molecule type" value="Genomic_DNA"/>
</dbReference>
<accession>A0A1I2CTJ9</accession>
<evidence type="ECO:0000313" key="2">
    <source>
        <dbReference type="Proteomes" id="UP000199516"/>
    </source>
</evidence>